<organism evidence="2 3">
    <name type="scientific">Rhipicephalus microplus</name>
    <name type="common">Cattle tick</name>
    <name type="synonym">Boophilus microplus</name>
    <dbReference type="NCBI Taxonomy" id="6941"/>
    <lineage>
        <taxon>Eukaryota</taxon>
        <taxon>Metazoa</taxon>
        <taxon>Ecdysozoa</taxon>
        <taxon>Arthropoda</taxon>
        <taxon>Chelicerata</taxon>
        <taxon>Arachnida</taxon>
        <taxon>Acari</taxon>
        <taxon>Parasitiformes</taxon>
        <taxon>Ixodida</taxon>
        <taxon>Ixodoidea</taxon>
        <taxon>Ixodidae</taxon>
        <taxon>Rhipicephalinae</taxon>
        <taxon>Rhipicephalus</taxon>
        <taxon>Boophilus</taxon>
    </lineage>
</organism>
<keyword evidence="3" id="KW-1185">Reference proteome</keyword>
<dbReference type="EMBL" id="JABSTU010000004">
    <property type="protein sequence ID" value="KAH8034441.1"/>
    <property type="molecule type" value="Genomic_DNA"/>
</dbReference>
<feature type="compositionally biased region" description="Basic and acidic residues" evidence="1">
    <location>
        <begin position="59"/>
        <end position="76"/>
    </location>
</feature>
<proteinExistence type="predicted"/>
<gene>
    <name evidence="2" type="ORF">HPB51_024264</name>
</gene>
<evidence type="ECO:0000313" key="3">
    <source>
        <dbReference type="Proteomes" id="UP000821866"/>
    </source>
</evidence>
<evidence type="ECO:0000256" key="1">
    <source>
        <dbReference type="SAM" id="MobiDB-lite"/>
    </source>
</evidence>
<name>A0A9J6EIY5_RHIMP</name>
<dbReference type="Proteomes" id="UP000821866">
    <property type="component" value="Chromosome 2"/>
</dbReference>
<accession>A0A9J6EIY5</accession>
<sequence length="208" mass="23211">MYHTGGISKIGRLGLISKNNGRARELEPLLVKVRNEATRESNLDKGGKTETDSASTARLKGDREMSQTRRKAQDARRRCHMSPPPKWSLSPRMLSRSAMPQGESQRFGRRPTAGGSLSLFSSASSFVRTRARDNVSTQPGFANGHVTPVTSTFDWMFPRLIHSRKECIKRLWAPPRWSSGQGTRLLTHRSRVRLPAAAAAFPMEAELL</sequence>
<reference evidence="2" key="1">
    <citation type="journal article" date="2020" name="Cell">
        <title>Large-Scale Comparative Analyses of Tick Genomes Elucidate Their Genetic Diversity and Vector Capacities.</title>
        <authorList>
            <consortium name="Tick Genome and Microbiome Consortium (TIGMIC)"/>
            <person name="Jia N."/>
            <person name="Wang J."/>
            <person name="Shi W."/>
            <person name="Du L."/>
            <person name="Sun Y."/>
            <person name="Zhan W."/>
            <person name="Jiang J.F."/>
            <person name="Wang Q."/>
            <person name="Zhang B."/>
            <person name="Ji P."/>
            <person name="Bell-Sakyi L."/>
            <person name="Cui X.M."/>
            <person name="Yuan T.T."/>
            <person name="Jiang B.G."/>
            <person name="Yang W.F."/>
            <person name="Lam T.T."/>
            <person name="Chang Q.C."/>
            <person name="Ding S.J."/>
            <person name="Wang X.J."/>
            <person name="Zhu J.G."/>
            <person name="Ruan X.D."/>
            <person name="Zhao L."/>
            <person name="Wei J.T."/>
            <person name="Ye R.Z."/>
            <person name="Que T.C."/>
            <person name="Du C.H."/>
            <person name="Zhou Y.H."/>
            <person name="Cheng J.X."/>
            <person name="Dai P.F."/>
            <person name="Guo W.B."/>
            <person name="Han X.H."/>
            <person name="Huang E.J."/>
            <person name="Li L.F."/>
            <person name="Wei W."/>
            <person name="Gao Y.C."/>
            <person name="Liu J.Z."/>
            <person name="Shao H.Z."/>
            <person name="Wang X."/>
            <person name="Wang C.C."/>
            <person name="Yang T.C."/>
            <person name="Huo Q.B."/>
            <person name="Li W."/>
            <person name="Chen H.Y."/>
            <person name="Chen S.E."/>
            <person name="Zhou L.G."/>
            <person name="Ni X.B."/>
            <person name="Tian J.H."/>
            <person name="Sheng Y."/>
            <person name="Liu T."/>
            <person name="Pan Y.S."/>
            <person name="Xia L.Y."/>
            <person name="Li J."/>
            <person name="Zhao F."/>
            <person name="Cao W.C."/>
        </authorList>
    </citation>
    <scope>NUCLEOTIDE SEQUENCE</scope>
    <source>
        <strain evidence="2">Rmic-2018</strain>
    </source>
</reference>
<feature type="region of interest" description="Disordered" evidence="1">
    <location>
        <begin position="33"/>
        <end position="114"/>
    </location>
</feature>
<comment type="caution">
    <text evidence="2">The sequence shown here is derived from an EMBL/GenBank/DDBJ whole genome shotgun (WGS) entry which is preliminary data.</text>
</comment>
<dbReference type="AlphaFoldDB" id="A0A9J6EIY5"/>
<feature type="compositionally biased region" description="Basic and acidic residues" evidence="1">
    <location>
        <begin position="33"/>
        <end position="51"/>
    </location>
</feature>
<protein>
    <submittedName>
        <fullName evidence="2">Uncharacterized protein</fullName>
    </submittedName>
</protein>
<evidence type="ECO:0000313" key="2">
    <source>
        <dbReference type="EMBL" id="KAH8034441.1"/>
    </source>
</evidence>
<reference evidence="2" key="2">
    <citation type="submission" date="2021-09" db="EMBL/GenBank/DDBJ databases">
        <authorList>
            <person name="Jia N."/>
            <person name="Wang J."/>
            <person name="Shi W."/>
            <person name="Du L."/>
            <person name="Sun Y."/>
            <person name="Zhan W."/>
            <person name="Jiang J."/>
            <person name="Wang Q."/>
            <person name="Zhang B."/>
            <person name="Ji P."/>
            <person name="Sakyi L.B."/>
            <person name="Cui X."/>
            <person name="Yuan T."/>
            <person name="Jiang B."/>
            <person name="Yang W."/>
            <person name="Lam T.T.-Y."/>
            <person name="Chang Q."/>
            <person name="Ding S."/>
            <person name="Wang X."/>
            <person name="Zhu J."/>
            <person name="Ruan X."/>
            <person name="Zhao L."/>
            <person name="Wei J."/>
            <person name="Que T."/>
            <person name="Du C."/>
            <person name="Cheng J."/>
            <person name="Dai P."/>
            <person name="Han X."/>
            <person name="Huang E."/>
            <person name="Gao Y."/>
            <person name="Liu J."/>
            <person name="Shao H."/>
            <person name="Ye R."/>
            <person name="Li L."/>
            <person name="Wei W."/>
            <person name="Wang X."/>
            <person name="Wang C."/>
            <person name="Huo Q."/>
            <person name="Li W."/>
            <person name="Guo W."/>
            <person name="Chen H."/>
            <person name="Chen S."/>
            <person name="Zhou L."/>
            <person name="Zhou L."/>
            <person name="Ni X."/>
            <person name="Tian J."/>
            <person name="Zhou Y."/>
            <person name="Sheng Y."/>
            <person name="Liu T."/>
            <person name="Pan Y."/>
            <person name="Xia L."/>
            <person name="Li J."/>
            <person name="Zhao F."/>
            <person name="Cao W."/>
        </authorList>
    </citation>
    <scope>NUCLEOTIDE SEQUENCE</scope>
    <source>
        <strain evidence="2">Rmic-2018</strain>
        <tissue evidence="2">Larvae</tissue>
    </source>
</reference>